<dbReference type="AlphaFoldDB" id="A0A1L7XQZ2"/>
<proteinExistence type="predicted"/>
<dbReference type="OrthoDB" id="6500128at2759"/>
<dbReference type="SUPFAM" id="SSF52540">
    <property type="entry name" value="P-loop containing nucleoside triphosphate hydrolases"/>
    <property type="match status" value="1"/>
</dbReference>
<evidence type="ECO:0000313" key="2">
    <source>
        <dbReference type="EMBL" id="CZR67454.1"/>
    </source>
</evidence>
<organism evidence="2 3">
    <name type="scientific">Phialocephala subalpina</name>
    <dbReference type="NCBI Taxonomy" id="576137"/>
    <lineage>
        <taxon>Eukaryota</taxon>
        <taxon>Fungi</taxon>
        <taxon>Dikarya</taxon>
        <taxon>Ascomycota</taxon>
        <taxon>Pezizomycotina</taxon>
        <taxon>Leotiomycetes</taxon>
        <taxon>Helotiales</taxon>
        <taxon>Mollisiaceae</taxon>
        <taxon>Phialocephala</taxon>
        <taxon>Phialocephala fortinii species complex</taxon>
    </lineage>
</organism>
<accession>A0A1L7XQZ2</accession>
<feature type="domain" description="ABC transporter" evidence="1">
    <location>
        <begin position="8"/>
        <end position="46"/>
    </location>
</feature>
<sequence length="105" mass="11442">MSLPDGFTTLVGNRGSKLSCGQKQTLALVRALLRDPKIFLLDEATSAVDAAYEALIQAALETTTKGRTTITVAHRLNTIRNYDVIHVLEHGKIVQSVAHQDLMAK</sequence>
<dbReference type="Gene3D" id="3.40.50.300">
    <property type="entry name" value="P-loop containing nucleotide triphosphate hydrolases"/>
    <property type="match status" value="1"/>
</dbReference>
<dbReference type="GO" id="GO:0090374">
    <property type="term" value="P:oligopeptide export from mitochondrion"/>
    <property type="evidence" value="ECO:0007669"/>
    <property type="project" value="TreeGrafter"/>
</dbReference>
<dbReference type="InterPro" id="IPR027417">
    <property type="entry name" value="P-loop_NTPase"/>
</dbReference>
<gene>
    <name evidence="2" type="ORF">PAC_17353</name>
</gene>
<dbReference type="InterPro" id="IPR003439">
    <property type="entry name" value="ABC_transporter-like_ATP-bd"/>
</dbReference>
<dbReference type="PANTHER" id="PTHR43394">
    <property type="entry name" value="ATP-DEPENDENT PERMEASE MDL1, MITOCHONDRIAL"/>
    <property type="match status" value="1"/>
</dbReference>
<name>A0A1L7XQZ2_9HELO</name>
<dbReference type="GO" id="GO:0016887">
    <property type="term" value="F:ATP hydrolysis activity"/>
    <property type="evidence" value="ECO:0007669"/>
    <property type="project" value="InterPro"/>
</dbReference>
<dbReference type="InterPro" id="IPR039421">
    <property type="entry name" value="Type_1_exporter"/>
</dbReference>
<dbReference type="Pfam" id="PF00005">
    <property type="entry name" value="ABC_tran"/>
    <property type="match status" value="1"/>
</dbReference>
<evidence type="ECO:0000259" key="1">
    <source>
        <dbReference type="Pfam" id="PF00005"/>
    </source>
</evidence>
<dbReference type="EMBL" id="FJOG01000044">
    <property type="protein sequence ID" value="CZR67454.1"/>
    <property type="molecule type" value="Genomic_DNA"/>
</dbReference>
<keyword evidence="3" id="KW-1185">Reference proteome</keyword>
<dbReference type="GO" id="GO:0005743">
    <property type="term" value="C:mitochondrial inner membrane"/>
    <property type="evidence" value="ECO:0007669"/>
    <property type="project" value="TreeGrafter"/>
</dbReference>
<reference evidence="2 3" key="1">
    <citation type="submission" date="2016-03" db="EMBL/GenBank/DDBJ databases">
        <authorList>
            <person name="Ploux O."/>
        </authorList>
    </citation>
    <scope>NUCLEOTIDE SEQUENCE [LARGE SCALE GENOMIC DNA]</scope>
    <source>
        <strain evidence="2 3">UAMH 11012</strain>
    </source>
</reference>
<dbReference type="PANTHER" id="PTHR43394:SF27">
    <property type="entry name" value="ATP-DEPENDENT TRANSLOCASE ABCB1-LIKE"/>
    <property type="match status" value="1"/>
</dbReference>
<evidence type="ECO:0000313" key="3">
    <source>
        <dbReference type="Proteomes" id="UP000184330"/>
    </source>
</evidence>
<dbReference type="GO" id="GO:0015421">
    <property type="term" value="F:ABC-type oligopeptide transporter activity"/>
    <property type="evidence" value="ECO:0007669"/>
    <property type="project" value="TreeGrafter"/>
</dbReference>
<dbReference type="GO" id="GO:0005524">
    <property type="term" value="F:ATP binding"/>
    <property type="evidence" value="ECO:0007669"/>
    <property type="project" value="InterPro"/>
</dbReference>
<dbReference type="STRING" id="576137.A0A1L7XQZ2"/>
<dbReference type="Proteomes" id="UP000184330">
    <property type="component" value="Unassembled WGS sequence"/>
</dbReference>
<protein>
    <submittedName>
        <fullName evidence="2">Related to ABC multidrug transporter</fullName>
    </submittedName>
</protein>